<dbReference type="EMBL" id="JACJJL010000003">
    <property type="protein sequence ID" value="MBM6660676.1"/>
    <property type="molecule type" value="Genomic_DNA"/>
</dbReference>
<dbReference type="AlphaFoldDB" id="A0A938WHU1"/>
<evidence type="ECO:0000313" key="2">
    <source>
        <dbReference type="EMBL" id="MBM6660676.1"/>
    </source>
</evidence>
<dbReference type="SUPFAM" id="SSF53756">
    <property type="entry name" value="UDP-Glycosyltransferase/glycogen phosphorylase"/>
    <property type="match status" value="1"/>
</dbReference>
<evidence type="ECO:0000313" key="3">
    <source>
        <dbReference type="Proteomes" id="UP000764045"/>
    </source>
</evidence>
<name>A0A938WHU1_9BACT</name>
<dbReference type="Pfam" id="PF13439">
    <property type="entry name" value="Glyco_transf_4"/>
    <property type="match status" value="1"/>
</dbReference>
<evidence type="ECO:0000259" key="1">
    <source>
        <dbReference type="Pfam" id="PF13439"/>
    </source>
</evidence>
<dbReference type="InterPro" id="IPR028098">
    <property type="entry name" value="Glyco_trans_4-like_N"/>
</dbReference>
<gene>
    <name evidence="2" type="ORF">H6B30_02735</name>
</gene>
<accession>A0A938WHU1</accession>
<dbReference type="Gene3D" id="3.40.50.2000">
    <property type="entry name" value="Glycogen Phosphorylase B"/>
    <property type="match status" value="1"/>
</dbReference>
<dbReference type="GO" id="GO:0016757">
    <property type="term" value="F:glycosyltransferase activity"/>
    <property type="evidence" value="ECO:0007669"/>
    <property type="project" value="UniProtKB-ARBA"/>
</dbReference>
<proteinExistence type="predicted"/>
<comment type="caution">
    <text evidence="2">The sequence shown here is derived from an EMBL/GenBank/DDBJ whole genome shotgun (WGS) entry which is preliminary data.</text>
</comment>
<organism evidence="2 3">
    <name type="scientific">Marseilla massiliensis</name>
    <dbReference type="NCBI Taxonomy" id="1841864"/>
    <lineage>
        <taxon>Bacteria</taxon>
        <taxon>Pseudomonadati</taxon>
        <taxon>Bacteroidota</taxon>
        <taxon>Bacteroidia</taxon>
        <taxon>Bacteroidales</taxon>
        <taxon>Prevotellaceae</taxon>
        <taxon>Marseilla</taxon>
    </lineage>
</organism>
<sequence>MRILHFYIKNDERACQYIDRLAGSMLDGTEIQSCDSLKAFRKAIESWKPQIVHLHGAWRLSIARAAKIGMKSGARVVITPHGQLEPWVIKQRHWTEKLPKLLLYQRRCLRKAYCIIAMGRMEAGYMERLGYNTRIETILNSLITETISDGQMGRQMFLAYKKVLDTDTMELMLPQTKTALRGFIKAGITGDSRWLDSEEQQACNAVSDEEWHKIAVFSCDEHINDTIAKGIECIGFTPPEALPQCVDNYHMPATNHAKAVATGGHESPDDALLSAIKASKRQIKEQGFGICHLIRMAELLTHSIIDEEKVAGELKECGLEQHTSRIMHLLSDMTGLDEGFMILPEKDDRTTRKIKKIITKHVNL</sequence>
<dbReference type="Proteomes" id="UP000764045">
    <property type="component" value="Unassembled WGS sequence"/>
</dbReference>
<feature type="domain" description="Glycosyltransferase subfamily 4-like N-terminal" evidence="1">
    <location>
        <begin position="36"/>
        <end position="141"/>
    </location>
</feature>
<dbReference type="RefSeq" id="WP_205107663.1">
    <property type="nucleotide sequence ID" value="NZ_JACJJL010000003.1"/>
</dbReference>
<keyword evidence="3" id="KW-1185">Reference proteome</keyword>
<protein>
    <submittedName>
        <fullName evidence="2">Glycosyltransferase</fullName>
    </submittedName>
</protein>
<reference evidence="2 3" key="1">
    <citation type="journal article" date="2021" name="Sci. Rep.">
        <title>The distribution of antibiotic resistance genes in chicken gut microbiota commensals.</title>
        <authorList>
            <person name="Juricova H."/>
            <person name="Matiasovicova J."/>
            <person name="Kubasova T."/>
            <person name="Cejkova D."/>
            <person name="Rychlik I."/>
        </authorList>
    </citation>
    <scope>NUCLEOTIDE SEQUENCE [LARGE SCALE GENOMIC DNA]</scope>
    <source>
        <strain evidence="2 3">An819</strain>
    </source>
</reference>